<dbReference type="GO" id="GO:0006744">
    <property type="term" value="P:ubiquinone biosynthetic process"/>
    <property type="evidence" value="ECO:0007669"/>
    <property type="project" value="TreeGrafter"/>
</dbReference>
<dbReference type="PANTHER" id="PTHR12001:SF55">
    <property type="entry name" value="ALL TRANS-POLYPRENYL-DIPHOSPHATE SYNTHASE PDSS2"/>
    <property type="match status" value="1"/>
</dbReference>
<accession>A0AAJ7TCS1</accession>
<dbReference type="GO" id="GO:0005739">
    <property type="term" value="C:mitochondrion"/>
    <property type="evidence" value="ECO:0007669"/>
    <property type="project" value="TreeGrafter"/>
</dbReference>
<evidence type="ECO:0000313" key="3">
    <source>
        <dbReference type="Proteomes" id="UP001318040"/>
    </source>
</evidence>
<feature type="compositionally biased region" description="Low complexity" evidence="2">
    <location>
        <begin position="37"/>
        <end position="46"/>
    </location>
</feature>
<dbReference type="GO" id="GO:0004659">
    <property type="term" value="F:prenyltransferase activity"/>
    <property type="evidence" value="ECO:0007669"/>
    <property type="project" value="InterPro"/>
</dbReference>
<proteinExistence type="inferred from homology"/>
<dbReference type="CDD" id="cd00867">
    <property type="entry name" value="Trans_IPPS"/>
    <property type="match status" value="1"/>
</dbReference>
<dbReference type="GO" id="GO:0008299">
    <property type="term" value="P:isoprenoid biosynthetic process"/>
    <property type="evidence" value="ECO:0007669"/>
    <property type="project" value="InterPro"/>
</dbReference>
<dbReference type="Gene3D" id="1.10.600.10">
    <property type="entry name" value="Farnesyl Diphosphate Synthase"/>
    <property type="match status" value="1"/>
</dbReference>
<evidence type="ECO:0000256" key="2">
    <source>
        <dbReference type="SAM" id="MobiDB-lite"/>
    </source>
</evidence>
<dbReference type="PANTHER" id="PTHR12001">
    <property type="entry name" value="GERANYLGERANYL PYROPHOSPHATE SYNTHASE"/>
    <property type="match status" value="1"/>
</dbReference>
<sequence length="400" mass="41622">MPPPPLLARSRFGVVALRALGARAHSGGGPPTGGGLVAPPAAGPPGAWQSAVHAARREVGYPGSVLGLRALLGDGASHAAGRAGRLRRAGHPLLNTATGLVCDSSQMVQMRGLVVLLMSKAAGPKPSKQPDGKISSDPEVMVDGIYPSQRSLAEIAELIHTAFAVHRGIVDVAAMVLSDDCRDDMDFGNKMAVLSGDLLLANASTGLARLNNTHVVELMSSAIGDLVQGLFYEGSGSEQVPENASVCDYLDRTFLSHGALLAKSCQATLVLANQSAELQRSAFSYGRDMAAAHQLNLDMQPFIGVDNDAVHFSFHSAPAILHQERVGTRAWQSAVKKATDASGRIDFGKLASSPDVRQSVLATSQLCHLHGERALAALAALPPSPARDALTTMAHAASVL</sequence>
<dbReference type="Proteomes" id="UP001318040">
    <property type="component" value="Chromosome 22"/>
</dbReference>
<feature type="region of interest" description="Disordered" evidence="2">
    <location>
        <begin position="25"/>
        <end position="46"/>
    </location>
</feature>
<keyword evidence="1" id="KW-0808">Transferase</keyword>
<dbReference type="CTD" id="57107"/>
<dbReference type="InterPro" id="IPR008949">
    <property type="entry name" value="Isoprenoid_synthase_dom_sf"/>
</dbReference>
<organism evidence="3 4">
    <name type="scientific">Petromyzon marinus</name>
    <name type="common">Sea lamprey</name>
    <dbReference type="NCBI Taxonomy" id="7757"/>
    <lineage>
        <taxon>Eukaryota</taxon>
        <taxon>Metazoa</taxon>
        <taxon>Chordata</taxon>
        <taxon>Craniata</taxon>
        <taxon>Vertebrata</taxon>
        <taxon>Cyclostomata</taxon>
        <taxon>Hyperoartia</taxon>
        <taxon>Petromyzontiformes</taxon>
        <taxon>Petromyzontidae</taxon>
        <taxon>Petromyzon</taxon>
    </lineage>
</organism>
<evidence type="ECO:0000313" key="4">
    <source>
        <dbReference type="RefSeq" id="XP_032815024.1"/>
    </source>
</evidence>
<keyword evidence="3" id="KW-1185">Reference proteome</keyword>
<dbReference type="SUPFAM" id="SSF48576">
    <property type="entry name" value="Terpenoid synthases"/>
    <property type="match status" value="1"/>
</dbReference>
<name>A0AAJ7TCS1_PETMA</name>
<dbReference type="InterPro" id="IPR000092">
    <property type="entry name" value="Polyprenyl_synt"/>
</dbReference>
<dbReference type="GeneID" id="116945054"/>
<dbReference type="KEGG" id="pmrn:116945054"/>
<dbReference type="GO" id="GO:1990234">
    <property type="term" value="C:transferase complex"/>
    <property type="evidence" value="ECO:0007669"/>
    <property type="project" value="TreeGrafter"/>
</dbReference>
<dbReference type="AlphaFoldDB" id="A0AAJ7TCS1"/>
<gene>
    <name evidence="4" type="primary">PDSS2</name>
</gene>
<dbReference type="RefSeq" id="XP_032815024.1">
    <property type="nucleotide sequence ID" value="XM_032959133.1"/>
</dbReference>
<reference evidence="4" key="1">
    <citation type="submission" date="2025-08" db="UniProtKB">
        <authorList>
            <consortium name="RefSeq"/>
        </authorList>
    </citation>
    <scope>IDENTIFICATION</scope>
    <source>
        <tissue evidence="4">Sperm</tissue>
    </source>
</reference>
<dbReference type="Pfam" id="PF00348">
    <property type="entry name" value="polyprenyl_synt"/>
    <property type="match status" value="1"/>
</dbReference>
<feature type="compositionally biased region" description="Gly residues" evidence="2">
    <location>
        <begin position="26"/>
        <end position="36"/>
    </location>
</feature>
<protein>
    <submittedName>
        <fullName evidence="4">Decaprenyl-diphosphate synthase subunit 2 isoform X1</fullName>
    </submittedName>
</protein>
<evidence type="ECO:0000256" key="1">
    <source>
        <dbReference type="RuleBase" id="RU004466"/>
    </source>
</evidence>
<comment type="similarity">
    <text evidence="1">Belongs to the FPP/GGPP synthase family.</text>
</comment>